<dbReference type="GO" id="GO:0005829">
    <property type="term" value="C:cytosol"/>
    <property type="evidence" value="ECO:0007669"/>
    <property type="project" value="InterPro"/>
</dbReference>
<evidence type="ECO:0000259" key="19">
    <source>
        <dbReference type="Pfam" id="PF00330"/>
    </source>
</evidence>
<dbReference type="PANTHER" id="PTHR43160">
    <property type="entry name" value="ACONITATE HYDRATASE B"/>
    <property type="match status" value="1"/>
</dbReference>
<dbReference type="Pfam" id="PF11791">
    <property type="entry name" value="Aconitase_B_N"/>
    <property type="match status" value="1"/>
</dbReference>
<dbReference type="KEGG" id="tcd:AAIA72_05410"/>
<evidence type="ECO:0000256" key="12">
    <source>
        <dbReference type="ARBA" id="ARBA00023004"/>
    </source>
</evidence>
<dbReference type="Gene3D" id="3.40.1060.10">
    <property type="entry name" value="Aconitase, Domain 2"/>
    <property type="match status" value="1"/>
</dbReference>
<evidence type="ECO:0000313" key="22">
    <source>
        <dbReference type="EMBL" id="XDT73408.1"/>
    </source>
</evidence>
<feature type="binding site" evidence="17">
    <location>
        <position position="765"/>
    </location>
    <ligand>
        <name>[4Fe-4S] cluster</name>
        <dbReference type="ChEBI" id="CHEBI:49883"/>
    </ligand>
</feature>
<dbReference type="AlphaFoldDB" id="A0AB39UZ86"/>
<proteinExistence type="inferred from homology"/>
<feature type="domain" description="Aconitase/3-isopropylmalate dehydratase large subunit alpha/beta/alpha" evidence="19">
    <location>
        <begin position="464"/>
        <end position="690"/>
    </location>
</feature>
<evidence type="ECO:0000259" key="20">
    <source>
        <dbReference type="Pfam" id="PF06434"/>
    </source>
</evidence>
<dbReference type="PROSITE" id="PS01244">
    <property type="entry name" value="ACONITASE_2"/>
    <property type="match status" value="1"/>
</dbReference>
<dbReference type="CDD" id="cd01581">
    <property type="entry name" value="AcnB"/>
    <property type="match status" value="1"/>
</dbReference>
<keyword evidence="8 17" id="KW-0004">4Fe-4S</keyword>
<keyword evidence="14 16" id="KW-0456">Lyase</keyword>
<dbReference type="InterPro" id="IPR015929">
    <property type="entry name" value="Aconitase_B_swivel"/>
</dbReference>
<dbReference type="InterPro" id="IPR015933">
    <property type="entry name" value="Aconitase_B_HEAT-like_dom"/>
</dbReference>
<comment type="cofactor">
    <cofactor evidence="17">
        <name>[4Fe-4S] cluster</name>
        <dbReference type="ChEBI" id="CHEBI:49883"/>
    </cofactor>
    <text evidence="17">Binds 1 [4Fe-4S] cluster per subunit.</text>
</comment>
<dbReference type="Gene3D" id="1.25.40.310">
    <property type="entry name" value="Aconitate B, HEAT-like domain"/>
    <property type="match status" value="1"/>
</dbReference>
<evidence type="ECO:0000256" key="13">
    <source>
        <dbReference type="ARBA" id="ARBA00023014"/>
    </source>
</evidence>
<dbReference type="GO" id="GO:0047456">
    <property type="term" value="F:2-methylisocitrate dehydratase activity"/>
    <property type="evidence" value="ECO:0007669"/>
    <property type="project" value="UniProtKB-EC"/>
</dbReference>
<dbReference type="InterPro" id="IPR004406">
    <property type="entry name" value="Aconitase_B"/>
</dbReference>
<feature type="domain" description="Aconitase/3-isopropylmalate dehydratase large subunit alpha/beta/alpha" evidence="19">
    <location>
        <begin position="691"/>
        <end position="811"/>
    </location>
</feature>
<dbReference type="FunFam" id="1.25.40.310:FF:000001">
    <property type="entry name" value="Aconitate hydratase B"/>
    <property type="match status" value="1"/>
</dbReference>
<dbReference type="Gene3D" id="3.30.499.10">
    <property type="entry name" value="Aconitase, domain 3"/>
    <property type="match status" value="2"/>
</dbReference>
<comment type="catalytic activity">
    <reaction evidence="15 16">
        <text>citrate = D-threo-isocitrate</text>
        <dbReference type="Rhea" id="RHEA:10336"/>
        <dbReference type="ChEBI" id="CHEBI:15562"/>
        <dbReference type="ChEBI" id="CHEBI:16947"/>
        <dbReference type="EC" id="4.2.1.3"/>
    </reaction>
</comment>
<evidence type="ECO:0000256" key="1">
    <source>
        <dbReference type="ARBA" id="ARBA00000118"/>
    </source>
</evidence>
<evidence type="ECO:0000256" key="9">
    <source>
        <dbReference type="ARBA" id="ARBA00022532"/>
    </source>
</evidence>
<feature type="binding site" evidence="18">
    <location>
        <position position="789"/>
    </location>
    <ligand>
        <name>substrate</name>
    </ligand>
</feature>
<dbReference type="PANTHER" id="PTHR43160:SF4">
    <property type="entry name" value="ACONITATE HYDRATASE B"/>
    <property type="match status" value="1"/>
</dbReference>
<dbReference type="InterPro" id="IPR018136">
    <property type="entry name" value="Aconitase_4Fe-4S_BS"/>
</dbReference>
<evidence type="ECO:0000256" key="10">
    <source>
        <dbReference type="ARBA" id="ARBA00022723"/>
    </source>
</evidence>
<dbReference type="EC" id="4.2.1.3" evidence="5 16"/>
<feature type="binding site" evidence="17">
    <location>
        <position position="762"/>
    </location>
    <ligand>
        <name>[4Fe-4S] cluster</name>
        <dbReference type="ChEBI" id="CHEBI:49883"/>
    </ligand>
</feature>
<feature type="binding site" evidence="18">
    <location>
        <position position="491"/>
    </location>
    <ligand>
        <name>substrate</name>
    </ligand>
</feature>
<dbReference type="GO" id="GO:0003994">
    <property type="term" value="F:aconitate hydratase activity"/>
    <property type="evidence" value="ECO:0007669"/>
    <property type="project" value="UniProtKB-EC"/>
</dbReference>
<evidence type="ECO:0000256" key="15">
    <source>
        <dbReference type="ARBA" id="ARBA00023501"/>
    </source>
</evidence>
<dbReference type="SUPFAM" id="SSF53732">
    <property type="entry name" value="Aconitase iron-sulfur domain"/>
    <property type="match status" value="1"/>
</dbReference>
<dbReference type="SUPFAM" id="SSF52016">
    <property type="entry name" value="LeuD/IlvD-like"/>
    <property type="match status" value="1"/>
</dbReference>
<dbReference type="GO" id="GO:0003730">
    <property type="term" value="F:mRNA 3'-UTR binding"/>
    <property type="evidence" value="ECO:0007669"/>
    <property type="project" value="UniProtKB-ARBA"/>
</dbReference>
<feature type="binding site" evidence="17">
    <location>
        <position position="703"/>
    </location>
    <ligand>
        <name>[4Fe-4S] cluster</name>
        <dbReference type="ChEBI" id="CHEBI:49883"/>
    </ligand>
</feature>
<evidence type="ECO:0000256" key="4">
    <source>
        <dbReference type="ARBA" id="ARBA00007185"/>
    </source>
</evidence>
<feature type="binding site" evidence="18">
    <location>
        <begin position="237"/>
        <end position="239"/>
    </location>
    <ligand>
        <name>substrate</name>
    </ligand>
</feature>
<dbReference type="CDD" id="cd01576">
    <property type="entry name" value="AcnB_Swivel"/>
    <property type="match status" value="1"/>
</dbReference>
<dbReference type="InterPro" id="IPR001030">
    <property type="entry name" value="Acoase/IPM_deHydtase_lsu_aba"/>
</dbReference>
<keyword evidence="13 17" id="KW-0411">Iron-sulfur</keyword>
<evidence type="ECO:0000256" key="6">
    <source>
        <dbReference type="ARBA" id="ARBA00013250"/>
    </source>
</evidence>
<keyword evidence="10 17" id="KW-0479">Metal-binding</keyword>
<evidence type="ECO:0000256" key="7">
    <source>
        <dbReference type="ARBA" id="ARBA00019379"/>
    </source>
</evidence>
<evidence type="ECO:0000256" key="11">
    <source>
        <dbReference type="ARBA" id="ARBA00022884"/>
    </source>
</evidence>
<dbReference type="PROSITE" id="PS00450">
    <property type="entry name" value="ACONITASE_1"/>
    <property type="match status" value="1"/>
</dbReference>
<evidence type="ECO:0000259" key="21">
    <source>
        <dbReference type="Pfam" id="PF11791"/>
    </source>
</evidence>
<sequence length="859" mass="93424">MLDEYRKHAEERAALGIPPKPLNAEQTAALVELVKNPPAGEEAFLLDLLENRIPPGVDEAAYVKAGFLTAIAKGEATSPLVDKRKAVELLGMMQGGYNIQTLIELLDDAELGELAAEQLKHTILVFDSFHDVKEKADAGNANAKAVLESWANGEWFTSKPEVPEVITATVFKVPGETNTDDLSPAPDAWSRPDIPLHALAMYKMPREGLEKPLETIAELKKKGHQIAFVGDVVGTGSSRKSATNSVLWHIGHDIPGVPNKRAGGICIGGKIAPIFFNTMEDAGALPFECDVSKLNMGDVIDIYPYEGKIKNHETGELLAEFELKSDVILDEVRAGGRIPLIIGRGLTHRAREALGLGPTDLFRKPKPVAESDKGYTLAQKMVGKACGVEGVRPGQYCEPKMTTVGSQDTTGPMTRDELKDLACLGFSADLVLQSFCHTAAYPKPVDVEMQHTLPDFIMNRGGVSLRPGDGIIHSWLNRMLLPDTVGTGGDSHTRFPLGISFPAGSGLVAFAAATGVMPLDMPESVLVRFKGEMQPGITLRDLVNAIPLYAIKEGLLTVEKKGKKNIFSGRILEIEGLPKLKVEQAFELSDASAERSAAGCTIKLDKEPIIEYLKSNITLLRWMISQGYGDARTLERRAQAMEKWLDNPELMEADPDAEYAAVIEIDMSEIKEPIVACPNDPDDVKFLSEVAGDKVDEVFIGSCMTNIGHYRAAGKLLDKTDQPLTTRLWIAPPTRMDQYQLVEEGYYNIFGRKGARTEIPGCSLCMGNQARVAPKSTVVSTSTRNFPNRLGDGANVYLGSAELAAVSAILGKLPTPEEYMSFAKDLDTMAADIYRYLNFNEIEAYQKAADEVKAKNAAA</sequence>
<evidence type="ECO:0000256" key="3">
    <source>
        <dbReference type="ARBA" id="ARBA00005026"/>
    </source>
</evidence>
<dbReference type="GO" id="GO:0006099">
    <property type="term" value="P:tricarboxylic acid cycle"/>
    <property type="evidence" value="ECO:0007669"/>
    <property type="project" value="UniProtKB-KW"/>
</dbReference>
<dbReference type="Pfam" id="PF00330">
    <property type="entry name" value="Aconitase"/>
    <property type="match status" value="2"/>
</dbReference>
<keyword evidence="11" id="KW-0694">RNA-binding</keyword>
<dbReference type="InterPro" id="IPR015932">
    <property type="entry name" value="Aconitase_dom2"/>
</dbReference>
<dbReference type="EMBL" id="CP154858">
    <property type="protein sequence ID" value="XDT73408.1"/>
    <property type="molecule type" value="Genomic_DNA"/>
</dbReference>
<evidence type="ECO:0000256" key="8">
    <source>
        <dbReference type="ARBA" id="ARBA00022485"/>
    </source>
</evidence>
<dbReference type="RefSeq" id="WP_369602399.1">
    <property type="nucleotide sequence ID" value="NZ_CP154858.1"/>
</dbReference>
<evidence type="ECO:0000256" key="5">
    <source>
        <dbReference type="ARBA" id="ARBA00012926"/>
    </source>
</evidence>
<dbReference type="InterPro" id="IPR015928">
    <property type="entry name" value="Aconitase/3IPM_dehydase_swvl"/>
</dbReference>
<dbReference type="PIRSF" id="PIRSF036687">
    <property type="entry name" value="AcnB"/>
    <property type="match status" value="1"/>
</dbReference>
<dbReference type="SUPFAM" id="SSF74778">
    <property type="entry name" value="Aconitase B, N-terminal domain"/>
    <property type="match status" value="1"/>
</dbReference>
<dbReference type="FunFam" id="3.20.19.10:FF:000004">
    <property type="entry name" value="Aconitate hydratase B"/>
    <property type="match status" value="1"/>
</dbReference>
<comment type="similarity">
    <text evidence="4 16">Belongs to the aconitase/IPM isomerase family.</text>
</comment>
<comment type="pathway">
    <text evidence="3">Organic acid metabolism; propanoate degradation.</text>
</comment>
<dbReference type="InterPro" id="IPR015931">
    <property type="entry name" value="Acnase/IPM_dHydase_lsu_aba_1/3"/>
</dbReference>
<protein>
    <recommendedName>
        <fullName evidence="7 16">Aconitate hydratase B</fullName>
        <ecNumber evidence="5 16">4.2.1.3</ecNumber>
        <ecNumber evidence="6 16">4.2.1.99</ecNumber>
    </recommendedName>
    <alternativeName>
        <fullName evidence="16">2-methylisocitrate dehydratase</fullName>
    </alternativeName>
</protein>
<name>A0AB39UZ86_9GAMM</name>
<dbReference type="GO" id="GO:0051539">
    <property type="term" value="F:4 iron, 4 sulfur cluster binding"/>
    <property type="evidence" value="ECO:0007669"/>
    <property type="project" value="UniProtKB-KW"/>
</dbReference>
<evidence type="ECO:0000256" key="16">
    <source>
        <dbReference type="PIRNR" id="PIRNR036687"/>
    </source>
</evidence>
<evidence type="ECO:0000256" key="18">
    <source>
        <dbReference type="PIRSR" id="PIRSR036687-2"/>
    </source>
</evidence>
<comment type="catalytic activity">
    <reaction evidence="1 16">
        <text>(2S,3R)-3-hydroxybutane-1,2,3-tricarboxylate = 2-methyl-cis-aconitate + H2O</text>
        <dbReference type="Rhea" id="RHEA:17941"/>
        <dbReference type="ChEBI" id="CHEBI:15377"/>
        <dbReference type="ChEBI" id="CHEBI:57429"/>
        <dbReference type="ChEBI" id="CHEBI:57872"/>
        <dbReference type="EC" id="4.2.1.99"/>
    </reaction>
</comment>
<feature type="domain" description="Aconitase B swivel" evidence="20">
    <location>
        <begin position="169"/>
        <end position="375"/>
    </location>
</feature>
<dbReference type="NCBIfam" id="NF006690">
    <property type="entry name" value="PRK09238.1"/>
    <property type="match status" value="1"/>
</dbReference>
<dbReference type="InterPro" id="IPR036008">
    <property type="entry name" value="Aconitase_4Fe-4S_dom"/>
</dbReference>
<comment type="pathway">
    <text evidence="2 16">Carbohydrate metabolism; tricarboxylic acid cycle; isocitrate from oxaloacetate: step 2/2.</text>
</comment>
<dbReference type="GO" id="GO:0019629">
    <property type="term" value="P:propionate catabolic process, 2-methylcitrate cycle"/>
    <property type="evidence" value="ECO:0007669"/>
    <property type="project" value="TreeGrafter"/>
</dbReference>
<dbReference type="InterPro" id="IPR050926">
    <property type="entry name" value="Aconitase/IPM_isomerase"/>
</dbReference>
<dbReference type="EC" id="4.2.1.99" evidence="6 16"/>
<keyword evidence="9 16" id="KW-0816">Tricarboxylic acid cycle</keyword>
<keyword evidence="12 17" id="KW-0408">Iron</keyword>
<evidence type="ECO:0000256" key="14">
    <source>
        <dbReference type="ARBA" id="ARBA00023239"/>
    </source>
</evidence>
<feature type="binding site" evidence="18">
    <location>
        <begin position="407"/>
        <end position="409"/>
    </location>
    <ligand>
        <name>substrate</name>
    </ligand>
</feature>
<reference evidence="22" key="1">
    <citation type="submission" date="2024-05" db="EMBL/GenBank/DDBJ databases">
        <title>Genome sequencing of novel strain.</title>
        <authorList>
            <person name="Ganbat D."/>
            <person name="Ganbat S."/>
            <person name="Lee S.-J."/>
        </authorList>
    </citation>
    <scope>NUCLEOTIDE SEQUENCE</scope>
    <source>
        <strain evidence="22">SMD15-11</strain>
    </source>
</reference>
<feature type="binding site" evidence="18">
    <location>
        <position position="191"/>
    </location>
    <ligand>
        <name>substrate</name>
    </ligand>
</feature>
<dbReference type="InterPro" id="IPR036288">
    <property type="entry name" value="Aconitase_B_HEAT-like_dom_sf"/>
</dbReference>
<evidence type="ECO:0000256" key="17">
    <source>
        <dbReference type="PIRSR" id="PIRSR036687-1"/>
    </source>
</evidence>
<dbReference type="FunFam" id="3.30.499.10:FF:000001">
    <property type="entry name" value="Aconitate hydratase B"/>
    <property type="match status" value="1"/>
</dbReference>
<gene>
    <name evidence="22" type="primary">acnB</name>
    <name evidence="22" type="ORF">AAIA72_05410</name>
</gene>
<dbReference type="Gene3D" id="3.20.19.10">
    <property type="entry name" value="Aconitase, domain 4"/>
    <property type="match status" value="1"/>
</dbReference>
<dbReference type="Pfam" id="PF06434">
    <property type="entry name" value="Aconitase_2_N"/>
    <property type="match status" value="1"/>
</dbReference>
<feature type="binding site" evidence="18">
    <location>
        <position position="784"/>
    </location>
    <ligand>
        <name>substrate</name>
    </ligand>
</feature>
<feature type="domain" description="Aconitase B HEAT-like" evidence="21">
    <location>
        <begin position="4"/>
        <end position="156"/>
    </location>
</feature>
<dbReference type="NCBIfam" id="TIGR00117">
    <property type="entry name" value="acnB"/>
    <property type="match status" value="1"/>
</dbReference>
<dbReference type="GO" id="GO:0046872">
    <property type="term" value="F:metal ion binding"/>
    <property type="evidence" value="ECO:0007669"/>
    <property type="project" value="UniProtKB-KW"/>
</dbReference>
<accession>A0AB39UZ86</accession>
<dbReference type="FunFam" id="3.30.499.10:FF:000008">
    <property type="entry name" value="Aconitate hydratase B"/>
    <property type="match status" value="1"/>
</dbReference>
<organism evidence="22">
    <name type="scientific">Thermohahella caldifontis</name>
    <dbReference type="NCBI Taxonomy" id="3142973"/>
    <lineage>
        <taxon>Bacteria</taxon>
        <taxon>Pseudomonadati</taxon>
        <taxon>Pseudomonadota</taxon>
        <taxon>Gammaproteobacteria</taxon>
        <taxon>Oceanospirillales</taxon>
        <taxon>Hahellaceae</taxon>
        <taxon>Thermohahella</taxon>
    </lineage>
</organism>
<evidence type="ECO:0000256" key="2">
    <source>
        <dbReference type="ARBA" id="ARBA00004717"/>
    </source>
</evidence>